<gene>
    <name evidence="6" type="ORF">N784_05210</name>
</gene>
<dbReference type="InterPro" id="IPR036388">
    <property type="entry name" value="WH-like_DNA-bd_sf"/>
</dbReference>
<dbReference type="RefSeq" id="WP_036834596.1">
    <property type="nucleotide sequence ID" value="NZ_AVPG01000014.1"/>
</dbReference>
<dbReference type="CDD" id="cd05013">
    <property type="entry name" value="SIS_RpiR"/>
    <property type="match status" value="1"/>
</dbReference>
<dbReference type="eggNOG" id="COG1737">
    <property type="taxonomic scope" value="Bacteria"/>
</dbReference>
<dbReference type="GO" id="GO:0097367">
    <property type="term" value="F:carbohydrate derivative binding"/>
    <property type="evidence" value="ECO:0007669"/>
    <property type="project" value="InterPro"/>
</dbReference>
<keyword evidence="2" id="KW-0238">DNA-binding</keyword>
<keyword evidence="7" id="KW-1185">Reference proteome</keyword>
<evidence type="ECO:0008006" key="8">
    <source>
        <dbReference type="Google" id="ProtNLM"/>
    </source>
</evidence>
<dbReference type="InterPro" id="IPR000281">
    <property type="entry name" value="HTH_RpiR"/>
</dbReference>
<feature type="domain" description="SIS" evidence="5">
    <location>
        <begin position="117"/>
        <end position="252"/>
    </location>
</feature>
<dbReference type="Gene3D" id="3.40.50.10490">
    <property type="entry name" value="Glucose-6-phosphate isomerase like protein, domain 1"/>
    <property type="match status" value="1"/>
</dbReference>
<proteinExistence type="predicted"/>
<dbReference type="SUPFAM" id="SSF46689">
    <property type="entry name" value="Homeodomain-like"/>
    <property type="match status" value="1"/>
</dbReference>
<dbReference type="InterPro" id="IPR035472">
    <property type="entry name" value="RpiR-like_SIS"/>
</dbReference>
<dbReference type="InterPro" id="IPR046348">
    <property type="entry name" value="SIS_dom_sf"/>
</dbReference>
<evidence type="ECO:0000256" key="3">
    <source>
        <dbReference type="ARBA" id="ARBA00023163"/>
    </source>
</evidence>
<organism evidence="6 7">
    <name type="scientific">Pontibacillus litoralis JSM 072002</name>
    <dbReference type="NCBI Taxonomy" id="1385512"/>
    <lineage>
        <taxon>Bacteria</taxon>
        <taxon>Bacillati</taxon>
        <taxon>Bacillota</taxon>
        <taxon>Bacilli</taxon>
        <taxon>Bacillales</taxon>
        <taxon>Bacillaceae</taxon>
        <taxon>Pontibacillus</taxon>
    </lineage>
</organism>
<evidence type="ECO:0000256" key="1">
    <source>
        <dbReference type="ARBA" id="ARBA00023015"/>
    </source>
</evidence>
<evidence type="ECO:0000256" key="2">
    <source>
        <dbReference type="ARBA" id="ARBA00023125"/>
    </source>
</evidence>
<protein>
    <recommendedName>
        <fullName evidence="8">Transcriptional regulator</fullName>
    </recommendedName>
</protein>
<dbReference type="Pfam" id="PF01418">
    <property type="entry name" value="HTH_6"/>
    <property type="match status" value="1"/>
</dbReference>
<dbReference type="InterPro" id="IPR001347">
    <property type="entry name" value="SIS_dom"/>
</dbReference>
<name>A0A0A5G5I2_9BACI</name>
<dbReference type="GO" id="GO:0003700">
    <property type="term" value="F:DNA-binding transcription factor activity"/>
    <property type="evidence" value="ECO:0007669"/>
    <property type="project" value="InterPro"/>
</dbReference>
<accession>A0A0A5G5I2</accession>
<evidence type="ECO:0000259" key="5">
    <source>
        <dbReference type="PROSITE" id="PS51464"/>
    </source>
</evidence>
<keyword evidence="1" id="KW-0805">Transcription regulation</keyword>
<evidence type="ECO:0000259" key="4">
    <source>
        <dbReference type="PROSITE" id="PS51071"/>
    </source>
</evidence>
<dbReference type="AlphaFoldDB" id="A0A0A5G5I2"/>
<evidence type="ECO:0000313" key="7">
    <source>
        <dbReference type="Proteomes" id="UP000030401"/>
    </source>
</evidence>
<dbReference type="GO" id="GO:1901135">
    <property type="term" value="P:carbohydrate derivative metabolic process"/>
    <property type="evidence" value="ECO:0007669"/>
    <property type="project" value="InterPro"/>
</dbReference>
<dbReference type="SUPFAM" id="SSF53697">
    <property type="entry name" value="SIS domain"/>
    <property type="match status" value="1"/>
</dbReference>
<dbReference type="PROSITE" id="PS51464">
    <property type="entry name" value="SIS"/>
    <property type="match status" value="1"/>
</dbReference>
<dbReference type="GO" id="GO:0003677">
    <property type="term" value="F:DNA binding"/>
    <property type="evidence" value="ECO:0007669"/>
    <property type="project" value="UniProtKB-KW"/>
</dbReference>
<dbReference type="Gene3D" id="1.10.10.10">
    <property type="entry name" value="Winged helix-like DNA-binding domain superfamily/Winged helix DNA-binding domain"/>
    <property type="match status" value="1"/>
</dbReference>
<feature type="domain" description="HTH rpiR-type" evidence="4">
    <location>
        <begin position="3"/>
        <end position="79"/>
    </location>
</feature>
<dbReference type="OrthoDB" id="3684496at2"/>
<dbReference type="EMBL" id="AVPG01000014">
    <property type="protein sequence ID" value="KGX86350.1"/>
    <property type="molecule type" value="Genomic_DNA"/>
</dbReference>
<reference evidence="6 7" key="1">
    <citation type="submission" date="2013-08" db="EMBL/GenBank/DDBJ databases">
        <authorList>
            <person name="Huang J."/>
            <person name="Wang G."/>
        </authorList>
    </citation>
    <scope>NUCLEOTIDE SEQUENCE [LARGE SCALE GENOMIC DNA]</scope>
    <source>
        <strain evidence="6 7">JSM 072002</strain>
    </source>
</reference>
<evidence type="ECO:0000313" key="6">
    <source>
        <dbReference type="EMBL" id="KGX86350.1"/>
    </source>
</evidence>
<dbReference type="PANTHER" id="PTHR30514:SF18">
    <property type="entry name" value="RPIR-FAMILY TRANSCRIPTIONAL REGULATOR"/>
    <property type="match status" value="1"/>
</dbReference>
<dbReference type="Pfam" id="PF01380">
    <property type="entry name" value="SIS"/>
    <property type="match status" value="1"/>
</dbReference>
<comment type="caution">
    <text evidence="6">The sequence shown here is derived from an EMBL/GenBank/DDBJ whole genome shotgun (WGS) entry which is preliminary data.</text>
</comment>
<dbReference type="PROSITE" id="PS51071">
    <property type="entry name" value="HTH_RPIR"/>
    <property type="match status" value="1"/>
</dbReference>
<dbReference type="PANTHER" id="PTHR30514">
    <property type="entry name" value="GLUCOKINASE"/>
    <property type="match status" value="1"/>
</dbReference>
<dbReference type="Proteomes" id="UP000030401">
    <property type="component" value="Unassembled WGS sequence"/>
</dbReference>
<dbReference type="InterPro" id="IPR009057">
    <property type="entry name" value="Homeodomain-like_sf"/>
</dbReference>
<sequence length="269" mass="30315">MRKSYIQLTEEKFAQLTKGLKKVAECLLADPKIFAIHPVKKVGEYIGVSEATVIRFCNEIGYSGYRALQQEVHHHLLNSYQAPELNTQSPYEHSMQTDLLLLQNTISQLDGALLQQFADTILSKEKVLIVGYYHSFTLAHWLYFNLNLTIGNAELYRPEVDTGLLNHLSDKGCVLVISFYRYAMETIRIAQEAKKKGITVLGITDSKVSPIVEHSDIVLPIQTGRENIFTKGPVTLSVINAILQEIIHHSKFSTINETYKFFVKGGSQG</sequence>
<dbReference type="InterPro" id="IPR047640">
    <property type="entry name" value="RpiR-like"/>
</dbReference>
<dbReference type="STRING" id="1385512.N784_05210"/>
<keyword evidence="3" id="KW-0804">Transcription</keyword>